<dbReference type="HOGENOM" id="CLU_1098800_0_0_1"/>
<accession>B6GYX7</accession>
<reference evidence="1 2" key="1">
    <citation type="journal article" date="2008" name="Nat. Biotechnol.">
        <title>Genome sequencing and analysis of the filamentous fungus Penicillium chrysogenum.</title>
        <authorList>
            <person name="van den Berg M.A."/>
            <person name="Albang R."/>
            <person name="Albermann K."/>
            <person name="Badger J.H."/>
            <person name="Daran J.-M."/>
            <person name="Driessen A.J.M."/>
            <person name="Garcia-Estrada C."/>
            <person name="Fedorova N.D."/>
            <person name="Harris D.M."/>
            <person name="Heijne W.H.M."/>
            <person name="Joardar V.S."/>
            <person name="Kiel J.A.K.W."/>
            <person name="Kovalchuk A."/>
            <person name="Martin J.F."/>
            <person name="Nierman W.C."/>
            <person name="Nijland J.G."/>
            <person name="Pronk J.T."/>
            <person name="Roubos J.A."/>
            <person name="van der Klei I.J."/>
            <person name="van Peij N.N.M.E."/>
            <person name="Veenhuis M."/>
            <person name="von Doehren H."/>
            <person name="Wagner C."/>
            <person name="Wortman J.R."/>
            <person name="Bovenberg R.A.L."/>
        </authorList>
    </citation>
    <scope>NUCLEOTIDE SEQUENCE [LARGE SCALE GENOMIC DNA]</scope>
    <source>
        <strain evidence="2">ATCC 28089 / DSM 1075 / NRRL 1951 / Wisconsin 54-1255</strain>
    </source>
</reference>
<dbReference type="Proteomes" id="UP000000724">
    <property type="component" value="Contig Pc00c12"/>
</dbReference>
<gene>
    <name evidence="1" type="ORF">Pc12g09110</name>
    <name evidence="1" type="ORF">PCH_Pc12g09110</name>
</gene>
<proteinExistence type="predicted"/>
<evidence type="ECO:0000313" key="1">
    <source>
        <dbReference type="EMBL" id="CAP80538.1"/>
    </source>
</evidence>
<dbReference type="VEuPathDB" id="FungiDB:PCH_Pc12g09110"/>
<name>B6GYX7_PENRW</name>
<evidence type="ECO:0000313" key="2">
    <source>
        <dbReference type="Proteomes" id="UP000000724"/>
    </source>
</evidence>
<organism evidence="1 2">
    <name type="scientific">Penicillium rubens (strain ATCC 28089 / DSM 1075 / NRRL 1951 / Wisconsin 54-1255)</name>
    <name type="common">Penicillium chrysogenum</name>
    <dbReference type="NCBI Taxonomy" id="500485"/>
    <lineage>
        <taxon>Eukaryota</taxon>
        <taxon>Fungi</taxon>
        <taxon>Dikarya</taxon>
        <taxon>Ascomycota</taxon>
        <taxon>Pezizomycotina</taxon>
        <taxon>Eurotiomycetes</taxon>
        <taxon>Eurotiomycetidae</taxon>
        <taxon>Eurotiales</taxon>
        <taxon>Aspergillaceae</taxon>
        <taxon>Penicillium</taxon>
        <taxon>Penicillium chrysogenum species complex</taxon>
    </lineage>
</organism>
<dbReference type="OrthoDB" id="10386584at2759"/>
<keyword evidence="2" id="KW-1185">Reference proteome</keyword>
<dbReference type="AlphaFoldDB" id="B6GYX7"/>
<protein>
    <submittedName>
        <fullName evidence="1">Uncharacterized protein</fullName>
    </submittedName>
</protein>
<sequence>MPVRHVKTIQAIPINVYTPADRLIFKPLQGEDLITSACTISSPPLYQEARKPGSQEARKPSNSKYCIAVPFQSKRGNTDQFKVSHDLQRVVLQGVLIGIFENGRQPPQETDVSSSLTVGEYAGPRRTLSGQIRYLCTWIGSIFRLGPNPNPSLRCDTADSDSRHSRAMLVENLYRRYYFRRSDDLVIRCTEQTKHQNGPHGFEVNTLSASKIRSDRVPVQTMKEINRSGVAWPKKPQLQPYRRGFIINQGLDS</sequence>
<dbReference type="EMBL" id="AM920427">
    <property type="protein sequence ID" value="CAP80538.1"/>
    <property type="molecule type" value="Genomic_DNA"/>
</dbReference>